<dbReference type="InterPro" id="IPR003772">
    <property type="entry name" value="YceD"/>
</dbReference>
<dbReference type="PANTHER" id="PTHR34374:SF1">
    <property type="entry name" value="LARGE RIBOSOMAL RNA SUBUNIT ACCUMULATION PROTEIN YCED HOMOLOG 1, CHLOROPLASTIC"/>
    <property type="match status" value="1"/>
</dbReference>
<dbReference type="Pfam" id="PF02620">
    <property type="entry name" value="YceD"/>
    <property type="match status" value="1"/>
</dbReference>
<dbReference type="PANTHER" id="PTHR34374">
    <property type="entry name" value="LARGE RIBOSOMAL RNA SUBUNIT ACCUMULATION PROTEIN YCED HOMOLOG 1, CHLOROPLASTIC"/>
    <property type="match status" value="1"/>
</dbReference>
<gene>
    <name evidence="1" type="ORF">M3D15_00625</name>
</gene>
<evidence type="ECO:0000313" key="2">
    <source>
        <dbReference type="Proteomes" id="UP001525379"/>
    </source>
</evidence>
<organism evidence="1 2">
    <name type="scientific">Pseudoclavibacter albus</name>
    <dbReference type="NCBI Taxonomy" id="272241"/>
    <lineage>
        <taxon>Bacteria</taxon>
        <taxon>Bacillati</taxon>
        <taxon>Actinomycetota</taxon>
        <taxon>Actinomycetes</taxon>
        <taxon>Micrococcales</taxon>
        <taxon>Microbacteriaceae</taxon>
        <taxon>Pseudoclavibacter</taxon>
    </lineage>
</organism>
<dbReference type="EMBL" id="JALXSQ010000002">
    <property type="protein sequence ID" value="MCT2041853.1"/>
    <property type="molecule type" value="Genomic_DNA"/>
</dbReference>
<protein>
    <submittedName>
        <fullName evidence="1">DUF177 domain-containing protein</fullName>
    </submittedName>
</protein>
<name>A0ABT2HU60_9MICO</name>
<sequence length="176" mass="19241">MSTSPFVVNVATIIRKPGSMRELELDLDLPERMGEGVAKLDKGSPLEIDLKLETLHDGILASGAARGTMTAECVRCLDPIEEELEVDFAELFAYAQDEAFEYLVHDDTVDLEPPIRDAVVLALPFQPVCTPDCLGLDPVTGEKLTEPLPEPSESIDPRWAALEQFGREGNTSEGDD</sequence>
<accession>A0ABT2HU60</accession>
<comment type="caution">
    <text evidence="1">The sequence shown here is derived from an EMBL/GenBank/DDBJ whole genome shotgun (WGS) entry which is preliminary data.</text>
</comment>
<dbReference type="RefSeq" id="WP_260103621.1">
    <property type="nucleotide sequence ID" value="NZ_JAFDPW010000002.1"/>
</dbReference>
<dbReference type="Proteomes" id="UP001525379">
    <property type="component" value="Unassembled WGS sequence"/>
</dbReference>
<evidence type="ECO:0000313" key="1">
    <source>
        <dbReference type="EMBL" id="MCT2041853.1"/>
    </source>
</evidence>
<keyword evidence="2" id="KW-1185">Reference proteome</keyword>
<reference evidence="1 2" key="1">
    <citation type="submission" date="2022-04" db="EMBL/GenBank/DDBJ databases">
        <title>Human microbiome associated bacterial genomes.</title>
        <authorList>
            <person name="Sandstrom S."/>
            <person name="Salamzade R."/>
            <person name="Kalan L.R."/>
        </authorList>
    </citation>
    <scope>NUCLEOTIDE SEQUENCE [LARGE SCALE GENOMIC DNA]</scope>
    <source>
        <strain evidence="2">p3-SID1799</strain>
    </source>
</reference>
<proteinExistence type="predicted"/>